<evidence type="ECO:0000313" key="2">
    <source>
        <dbReference type="Proteomes" id="UP000315303"/>
    </source>
</evidence>
<name>A0A502KVJ2_9GAMM</name>
<keyword evidence="2" id="KW-1185">Reference proteome</keyword>
<dbReference type="RefSeq" id="WP_140604230.1">
    <property type="nucleotide sequence ID" value="NZ_SAWY01000027.1"/>
</dbReference>
<dbReference type="Proteomes" id="UP000315303">
    <property type="component" value="Unassembled WGS sequence"/>
</dbReference>
<accession>A0A502KVJ2</accession>
<reference evidence="1 2" key="1">
    <citation type="submission" date="2019-01" db="EMBL/GenBank/DDBJ databases">
        <title>Litorilituus lipolytica sp. nov., isolated from intertidal sand of the Yellow Sea in China.</title>
        <authorList>
            <person name="Liu A."/>
        </authorList>
    </citation>
    <scope>NUCLEOTIDE SEQUENCE [LARGE SCALE GENOMIC DNA]</scope>
    <source>
        <strain evidence="1 2">RZ04</strain>
    </source>
</reference>
<sequence length="506" mass="58131">MNFRLIVIMSLMALPSSSFFLSGYLTRLIERDEQTVKQLDYALTLHNSAAYRYLVLNHREGSESWLFAQKELAKVDAKAALSLANWYNKQSQLLESLAPEKHSKNLQKMVFWLQQAVRLNDDEAKISLVEHYLKSESFDKAKVVLSQMPQETLFTVLLKIRLSVALGEQENTLALIKKNVRLLEQHIQGQTLLNKLKKFQVITHSAEIPEQLIAQNCTISLQLFATQLTHLDLLEQLVSDFMAKKISQSVCFTQIRYLSKQALECESKKNSAISCNEKLFNQIAATVNTRYIGVMLPEGGANVHFGILYFDKFDTPDVLSHEISHFFGFIDEYPLKENHEACLNIQQKPFARNVAVLSPTYQGERERVRAEVLKQLVWAKHIDPKTPILQAMPGAKKHWRLGTPKKYINKVGLFPARSCEQSKGQATGALQAYKPLAQRTHLEYYEHSLPPLYLSLLFQKPKHYLMPSFHWNIALAEYLSGNEEQANYWLSQSLKWQHKSDSKQVH</sequence>
<gene>
    <name evidence="1" type="ORF">EPA86_12895</name>
</gene>
<comment type="caution">
    <text evidence="1">The sequence shown here is derived from an EMBL/GenBank/DDBJ whole genome shotgun (WGS) entry which is preliminary data.</text>
</comment>
<dbReference type="OrthoDB" id="6313889at2"/>
<evidence type="ECO:0000313" key="1">
    <source>
        <dbReference type="EMBL" id="TPH14001.1"/>
    </source>
</evidence>
<organism evidence="1 2">
    <name type="scientific">Litorilituus lipolyticus</name>
    <dbReference type="NCBI Taxonomy" id="2491017"/>
    <lineage>
        <taxon>Bacteria</taxon>
        <taxon>Pseudomonadati</taxon>
        <taxon>Pseudomonadota</taxon>
        <taxon>Gammaproteobacteria</taxon>
        <taxon>Alteromonadales</taxon>
        <taxon>Colwelliaceae</taxon>
        <taxon>Litorilituus</taxon>
    </lineage>
</organism>
<dbReference type="AlphaFoldDB" id="A0A502KVJ2"/>
<dbReference type="EMBL" id="SAWY01000027">
    <property type="protein sequence ID" value="TPH14001.1"/>
    <property type="molecule type" value="Genomic_DNA"/>
</dbReference>
<proteinExistence type="predicted"/>
<protein>
    <submittedName>
        <fullName evidence="1">Uncharacterized protein</fullName>
    </submittedName>
</protein>